<evidence type="ECO:0000313" key="2">
    <source>
        <dbReference type="EMBL" id="OQV22422.1"/>
    </source>
</evidence>
<evidence type="ECO:0000313" key="3">
    <source>
        <dbReference type="Proteomes" id="UP000192578"/>
    </source>
</evidence>
<feature type="transmembrane region" description="Helical" evidence="1">
    <location>
        <begin position="87"/>
        <end position="106"/>
    </location>
</feature>
<reference evidence="3" key="1">
    <citation type="submission" date="2017-01" db="EMBL/GenBank/DDBJ databases">
        <title>Comparative genomics of anhydrobiosis in the tardigrade Hypsibius dujardini.</title>
        <authorList>
            <person name="Yoshida Y."/>
            <person name="Koutsovoulos G."/>
            <person name="Laetsch D."/>
            <person name="Stevens L."/>
            <person name="Kumar S."/>
            <person name="Horikawa D."/>
            <person name="Ishino K."/>
            <person name="Komine S."/>
            <person name="Tomita M."/>
            <person name="Blaxter M."/>
            <person name="Arakawa K."/>
        </authorList>
    </citation>
    <scope>NUCLEOTIDE SEQUENCE [LARGE SCALE GENOMIC DNA]</scope>
    <source>
        <strain evidence="3">Z151</strain>
    </source>
</reference>
<comment type="caution">
    <text evidence="2">The sequence shown here is derived from an EMBL/GenBank/DDBJ whole genome shotgun (WGS) entry which is preliminary data.</text>
</comment>
<dbReference type="AlphaFoldDB" id="A0A1W0X541"/>
<sequence>MKIWTSSSSPCRNLVRELHGHPADDDDDAALSILTLPFFFGFPFFTLSRGLVNRVSGGLLLIGVIGLCFVAPSTAGLWVFLIPDSFVGERFVIIPIFQFIFWFAVIF</sequence>
<name>A0A1W0X541_HYPEX</name>
<proteinExistence type="predicted"/>
<gene>
    <name evidence="2" type="ORF">BV898_03594</name>
</gene>
<feature type="transmembrane region" description="Helical" evidence="1">
    <location>
        <begin position="59"/>
        <end position="81"/>
    </location>
</feature>
<dbReference type="EMBL" id="MTYJ01000017">
    <property type="protein sequence ID" value="OQV22422.1"/>
    <property type="molecule type" value="Genomic_DNA"/>
</dbReference>
<evidence type="ECO:0000256" key="1">
    <source>
        <dbReference type="SAM" id="Phobius"/>
    </source>
</evidence>
<dbReference type="Proteomes" id="UP000192578">
    <property type="component" value="Unassembled WGS sequence"/>
</dbReference>
<protein>
    <submittedName>
        <fullName evidence="2">Uncharacterized protein</fullName>
    </submittedName>
</protein>
<keyword evidence="3" id="KW-1185">Reference proteome</keyword>
<keyword evidence="1" id="KW-0472">Membrane</keyword>
<feature type="transmembrane region" description="Helical" evidence="1">
    <location>
        <begin position="29"/>
        <end position="47"/>
    </location>
</feature>
<accession>A0A1W0X541</accession>
<organism evidence="2 3">
    <name type="scientific">Hypsibius exemplaris</name>
    <name type="common">Freshwater tardigrade</name>
    <dbReference type="NCBI Taxonomy" id="2072580"/>
    <lineage>
        <taxon>Eukaryota</taxon>
        <taxon>Metazoa</taxon>
        <taxon>Ecdysozoa</taxon>
        <taxon>Tardigrada</taxon>
        <taxon>Eutardigrada</taxon>
        <taxon>Parachela</taxon>
        <taxon>Hypsibioidea</taxon>
        <taxon>Hypsibiidae</taxon>
        <taxon>Hypsibius</taxon>
    </lineage>
</organism>
<keyword evidence="1" id="KW-0812">Transmembrane</keyword>
<keyword evidence="1" id="KW-1133">Transmembrane helix</keyword>